<keyword evidence="2" id="KW-1185">Reference proteome</keyword>
<dbReference type="EMBL" id="QXHD01000003">
    <property type="protein sequence ID" value="NEZ54754.1"/>
    <property type="molecule type" value="Genomic_DNA"/>
</dbReference>
<gene>
    <name evidence="1" type="ORF">DXZ20_03405</name>
</gene>
<accession>A0A6M0REU7</accession>
<comment type="caution">
    <text evidence="1">The sequence shown here is derived from an EMBL/GenBank/DDBJ whole genome shotgun (WGS) entry which is preliminary data.</text>
</comment>
<dbReference type="Proteomes" id="UP000481033">
    <property type="component" value="Unassembled WGS sequence"/>
</dbReference>
<sequence>MMLSVGGVSAQSEDCDFLVSPQEFNTFENDDRIVIGHVTSRPYIVLLTHDLEESLPTIRACIPDAFLTSSRLGSYVHVASFDNYRDAKELVDSIDESLSLDVRVIHRARLGR</sequence>
<evidence type="ECO:0008006" key="3">
    <source>
        <dbReference type="Google" id="ProtNLM"/>
    </source>
</evidence>
<protein>
    <recommendedName>
        <fullName evidence="3">SPOR domain-containing protein</fullName>
    </recommendedName>
</protein>
<proteinExistence type="predicted"/>
<evidence type="ECO:0000313" key="1">
    <source>
        <dbReference type="EMBL" id="NEZ54754.1"/>
    </source>
</evidence>
<dbReference type="AlphaFoldDB" id="A0A6M0REU7"/>
<reference evidence="1 2" key="1">
    <citation type="journal article" date="2020" name="Microb. Ecol.">
        <title>Ecogenomics of the Marine Benthic Filamentous Cyanobacterium Adonisia.</title>
        <authorList>
            <person name="Walter J.M."/>
            <person name="Coutinho F.H."/>
            <person name="Leomil L."/>
            <person name="Hargreaves P.I."/>
            <person name="Campeao M.E."/>
            <person name="Vieira V.V."/>
            <person name="Silva B.S."/>
            <person name="Fistarol G.O."/>
            <person name="Salomon P.S."/>
            <person name="Sawabe T."/>
            <person name="Mino S."/>
            <person name="Hosokawa M."/>
            <person name="Miyashita H."/>
            <person name="Maruyama F."/>
            <person name="van Verk M.C."/>
            <person name="Dutilh B.E."/>
            <person name="Thompson C.C."/>
            <person name="Thompson F.L."/>
        </authorList>
    </citation>
    <scope>NUCLEOTIDE SEQUENCE [LARGE SCALE GENOMIC DNA]</scope>
    <source>
        <strain evidence="1 2">CCMR0081</strain>
    </source>
</reference>
<organism evidence="1 2">
    <name type="scientific">Adonisia turfae CCMR0081</name>
    <dbReference type="NCBI Taxonomy" id="2292702"/>
    <lineage>
        <taxon>Bacteria</taxon>
        <taxon>Bacillati</taxon>
        <taxon>Cyanobacteriota</taxon>
        <taxon>Adonisia</taxon>
        <taxon>Adonisia turfae</taxon>
    </lineage>
</organism>
<name>A0A6M0REU7_9CYAN</name>
<evidence type="ECO:0000313" key="2">
    <source>
        <dbReference type="Proteomes" id="UP000481033"/>
    </source>
</evidence>
<dbReference type="RefSeq" id="WP_163659163.1">
    <property type="nucleotide sequence ID" value="NZ_QXHD01000003.1"/>
</dbReference>